<evidence type="ECO:0000256" key="4">
    <source>
        <dbReference type="ARBA" id="ARBA00013043"/>
    </source>
</evidence>
<dbReference type="EC" id="4.1.2.25" evidence="4"/>
<dbReference type="PANTHER" id="PTHR42844">
    <property type="entry name" value="DIHYDRONEOPTERIN ALDOLASE 1-RELATED"/>
    <property type="match status" value="1"/>
</dbReference>
<evidence type="ECO:0000313" key="10">
    <source>
        <dbReference type="Proteomes" id="UP000247811"/>
    </source>
</evidence>
<accession>A0A318H2H4</accession>
<dbReference type="SUPFAM" id="SSF55620">
    <property type="entry name" value="Tetrahydrobiopterin biosynthesis enzymes-like"/>
    <property type="match status" value="1"/>
</dbReference>
<name>A0A318H2H4_9BURK</name>
<sequence>MPMTAPSFELPSPNPASAPMDLIFIEGFRGQTVIGIHDSELHHPQPLCIDLHAGLPRAHACRSDRIADTIDYGVVRERLVGLMQHHGVQLLEALAERIATMLLVDFGAAWVRVRIIKPRKFDDVEAVGVMIERRRSEADERGPAGAVGGAQILQWMGAGTVPGERT</sequence>
<evidence type="ECO:0000256" key="1">
    <source>
        <dbReference type="ARBA" id="ARBA00001353"/>
    </source>
</evidence>
<dbReference type="GO" id="GO:0005737">
    <property type="term" value="C:cytoplasm"/>
    <property type="evidence" value="ECO:0007669"/>
    <property type="project" value="TreeGrafter"/>
</dbReference>
<evidence type="ECO:0000259" key="8">
    <source>
        <dbReference type="SMART" id="SM00905"/>
    </source>
</evidence>
<evidence type="ECO:0000256" key="2">
    <source>
        <dbReference type="ARBA" id="ARBA00005013"/>
    </source>
</evidence>
<dbReference type="GO" id="GO:0046656">
    <property type="term" value="P:folic acid biosynthetic process"/>
    <property type="evidence" value="ECO:0007669"/>
    <property type="project" value="UniProtKB-KW"/>
</dbReference>
<dbReference type="NCBIfam" id="TIGR00526">
    <property type="entry name" value="folB_dom"/>
    <property type="match status" value="1"/>
</dbReference>
<comment type="caution">
    <text evidence="9">The sequence shown here is derived from an EMBL/GenBank/DDBJ whole genome shotgun (WGS) entry which is preliminary data.</text>
</comment>
<dbReference type="SMART" id="SM00905">
    <property type="entry name" value="FolB"/>
    <property type="match status" value="1"/>
</dbReference>
<keyword evidence="10" id="KW-1185">Reference proteome</keyword>
<dbReference type="InterPro" id="IPR043133">
    <property type="entry name" value="GTP-CH-I_C/QueF"/>
</dbReference>
<keyword evidence="5" id="KW-0289">Folate biosynthesis</keyword>
<evidence type="ECO:0000256" key="5">
    <source>
        <dbReference type="ARBA" id="ARBA00022909"/>
    </source>
</evidence>
<feature type="domain" description="Dihydroneopterin aldolase/epimerase" evidence="8">
    <location>
        <begin position="23"/>
        <end position="133"/>
    </location>
</feature>
<evidence type="ECO:0000313" key="9">
    <source>
        <dbReference type="EMBL" id="PXW91967.1"/>
    </source>
</evidence>
<comment type="catalytic activity">
    <reaction evidence="1">
        <text>7,8-dihydroneopterin = 6-hydroxymethyl-7,8-dihydropterin + glycolaldehyde</text>
        <dbReference type="Rhea" id="RHEA:10540"/>
        <dbReference type="ChEBI" id="CHEBI:17001"/>
        <dbReference type="ChEBI" id="CHEBI:17071"/>
        <dbReference type="ChEBI" id="CHEBI:44841"/>
        <dbReference type="EC" id="4.1.2.25"/>
    </reaction>
</comment>
<dbReference type="EMBL" id="QJJS01000028">
    <property type="protein sequence ID" value="PXW91967.1"/>
    <property type="molecule type" value="Genomic_DNA"/>
</dbReference>
<dbReference type="InterPro" id="IPR006156">
    <property type="entry name" value="Dihydroneopterin_aldolase"/>
</dbReference>
<comment type="pathway">
    <text evidence="2">Cofactor biosynthesis; tetrahydrofolate biosynthesis; 2-amino-4-hydroxy-6-hydroxymethyl-7,8-dihydropteridine diphosphate from 7,8-dihydroneopterin triphosphate: step 3/4.</text>
</comment>
<reference evidence="9 10" key="1">
    <citation type="submission" date="2018-05" db="EMBL/GenBank/DDBJ databases">
        <title>Genomic Encyclopedia of Type Strains, Phase IV (KMG-IV): sequencing the most valuable type-strain genomes for metagenomic binning, comparative biology and taxonomic classification.</title>
        <authorList>
            <person name="Goeker M."/>
        </authorList>
    </citation>
    <scope>NUCLEOTIDE SEQUENCE [LARGE SCALE GENOMIC DNA]</scope>
    <source>
        <strain evidence="9 10">DSM 566</strain>
    </source>
</reference>
<dbReference type="Pfam" id="PF02152">
    <property type="entry name" value="FolB"/>
    <property type="match status" value="1"/>
</dbReference>
<comment type="similarity">
    <text evidence="3">Belongs to the DHNA family.</text>
</comment>
<gene>
    <name evidence="9" type="ORF">C7444_12814</name>
</gene>
<evidence type="ECO:0000256" key="3">
    <source>
        <dbReference type="ARBA" id="ARBA00005708"/>
    </source>
</evidence>
<proteinExistence type="inferred from homology"/>
<dbReference type="GO" id="GO:0004150">
    <property type="term" value="F:dihydroneopterin aldolase activity"/>
    <property type="evidence" value="ECO:0007669"/>
    <property type="project" value="UniProtKB-EC"/>
</dbReference>
<dbReference type="AlphaFoldDB" id="A0A318H2H4"/>
<keyword evidence="6" id="KW-0456">Lyase</keyword>
<protein>
    <recommendedName>
        <fullName evidence="4">dihydroneopterin aldolase</fullName>
        <ecNumber evidence="4">4.1.2.25</ecNumber>
    </recommendedName>
    <alternativeName>
        <fullName evidence="7">7,8-dihydroneopterin aldolase</fullName>
    </alternativeName>
</protein>
<evidence type="ECO:0000256" key="6">
    <source>
        <dbReference type="ARBA" id="ARBA00023239"/>
    </source>
</evidence>
<evidence type="ECO:0000256" key="7">
    <source>
        <dbReference type="ARBA" id="ARBA00032903"/>
    </source>
</evidence>
<dbReference type="InterPro" id="IPR006157">
    <property type="entry name" value="FolB_dom"/>
</dbReference>
<dbReference type="Gene3D" id="3.30.1130.10">
    <property type="match status" value="1"/>
</dbReference>
<organism evidence="9 10">
    <name type="scientific">Sphaerotilus hippei</name>
    <dbReference type="NCBI Taxonomy" id="744406"/>
    <lineage>
        <taxon>Bacteria</taxon>
        <taxon>Pseudomonadati</taxon>
        <taxon>Pseudomonadota</taxon>
        <taxon>Betaproteobacteria</taxon>
        <taxon>Burkholderiales</taxon>
        <taxon>Sphaerotilaceae</taxon>
        <taxon>Sphaerotilus</taxon>
    </lineage>
</organism>
<dbReference type="PANTHER" id="PTHR42844:SF1">
    <property type="entry name" value="DIHYDRONEOPTERIN ALDOLASE 1-RELATED"/>
    <property type="match status" value="1"/>
</dbReference>
<dbReference type="Proteomes" id="UP000247811">
    <property type="component" value="Unassembled WGS sequence"/>
</dbReference>